<feature type="transmembrane region" description="Helical" evidence="1">
    <location>
        <begin position="12"/>
        <end position="37"/>
    </location>
</feature>
<dbReference type="RefSeq" id="WP_012035903.1">
    <property type="nucleotide sequence ID" value="NC_009464.1"/>
</dbReference>
<accession>Q0W4P5</accession>
<name>Q0W4P5_METAR</name>
<dbReference type="KEGG" id="rci:RCIX1366"/>
<keyword evidence="1" id="KW-0472">Membrane</keyword>
<keyword evidence="1" id="KW-0812">Transmembrane</keyword>
<evidence type="ECO:0000313" key="3">
    <source>
        <dbReference type="Proteomes" id="UP000000663"/>
    </source>
</evidence>
<keyword evidence="3" id="KW-1185">Reference proteome</keyword>
<gene>
    <name evidence="2" type="ORF">RCIX1366</name>
</gene>
<dbReference type="AlphaFoldDB" id="Q0W4P5"/>
<reference evidence="2 3" key="1">
    <citation type="journal article" date="2006" name="Science">
        <title>Genome of rice cluster I archaea -- the key methane producers in the rice rhizosphere.</title>
        <authorList>
            <person name="Erkel C."/>
            <person name="Kube M."/>
            <person name="Reinhardt R."/>
            <person name="Liesack W."/>
        </authorList>
    </citation>
    <scope>NUCLEOTIDE SEQUENCE [LARGE SCALE GENOMIC DNA]</scope>
    <source>
        <strain evidence="3">DSM 22066 / NBRC 105507 / MRE50</strain>
    </source>
</reference>
<feature type="transmembrane region" description="Helical" evidence="1">
    <location>
        <begin position="91"/>
        <end position="112"/>
    </location>
</feature>
<dbReference type="EMBL" id="AM114193">
    <property type="protein sequence ID" value="CAJ36648.1"/>
    <property type="molecule type" value="Genomic_DNA"/>
</dbReference>
<organism evidence="2 3">
    <name type="scientific">Methanocella arvoryzae (strain DSM 22066 / NBRC 105507 / MRE50)</name>
    <dbReference type="NCBI Taxonomy" id="351160"/>
    <lineage>
        <taxon>Archaea</taxon>
        <taxon>Methanobacteriati</taxon>
        <taxon>Methanobacteriota</taxon>
        <taxon>Stenosarchaea group</taxon>
        <taxon>Methanomicrobia</taxon>
        <taxon>Methanocellales</taxon>
        <taxon>Methanocellaceae</taxon>
        <taxon>Methanocella</taxon>
    </lineage>
</organism>
<sequence>MANIKVVLVEIASQLVALIICYLWLISILIATISVYGDADKTPVIINTINLWAVMLWVAFGMIAVISILCHTAFMMLYLRGTERAAMLKRDISYLIPVVSGIIIWFIGLIFLGILNVPVDSKTVILPGYVVILLCLAPKIFDMFRKRPATRSDT</sequence>
<dbReference type="GeneID" id="5143668"/>
<dbReference type="Proteomes" id="UP000000663">
    <property type="component" value="Chromosome"/>
</dbReference>
<protein>
    <submittedName>
        <fullName evidence="2">Uncharacterized protein</fullName>
    </submittedName>
</protein>
<keyword evidence="1" id="KW-1133">Transmembrane helix</keyword>
<proteinExistence type="predicted"/>
<evidence type="ECO:0000313" key="2">
    <source>
        <dbReference type="EMBL" id="CAJ36648.1"/>
    </source>
</evidence>
<evidence type="ECO:0000256" key="1">
    <source>
        <dbReference type="SAM" id="Phobius"/>
    </source>
</evidence>
<feature type="transmembrane region" description="Helical" evidence="1">
    <location>
        <begin position="49"/>
        <end position="79"/>
    </location>
</feature>
<feature type="transmembrane region" description="Helical" evidence="1">
    <location>
        <begin position="124"/>
        <end position="141"/>
    </location>
</feature>